<organism evidence="5">
    <name type="scientific">Timspurckia oligopyrenoides</name>
    <dbReference type="NCBI Taxonomy" id="708627"/>
    <lineage>
        <taxon>Eukaryota</taxon>
        <taxon>Rhodophyta</taxon>
        <taxon>Bangiophyceae</taxon>
        <taxon>Porphyridiales</taxon>
        <taxon>Porphyridiaceae</taxon>
        <taxon>Timspurckia</taxon>
    </lineage>
</organism>
<evidence type="ECO:0000256" key="3">
    <source>
        <dbReference type="ARBA" id="ARBA00025777"/>
    </source>
</evidence>
<name>A0A7S0ZHC3_9RHOD</name>
<keyword evidence="1" id="KW-0433">Leucine-rich repeat</keyword>
<dbReference type="EMBL" id="HBFP01008679">
    <property type="protein sequence ID" value="CAD8821827.1"/>
    <property type="molecule type" value="Transcribed_RNA"/>
</dbReference>
<dbReference type="InterPro" id="IPR032675">
    <property type="entry name" value="LRR_dom_sf"/>
</dbReference>
<evidence type="ECO:0000256" key="2">
    <source>
        <dbReference type="ARBA" id="ARBA00022737"/>
    </source>
</evidence>
<evidence type="ECO:0008006" key="6">
    <source>
        <dbReference type="Google" id="ProtNLM"/>
    </source>
</evidence>
<dbReference type="GO" id="GO:0005634">
    <property type="term" value="C:nucleus"/>
    <property type="evidence" value="ECO:0007669"/>
    <property type="project" value="TreeGrafter"/>
</dbReference>
<comment type="similarity">
    <text evidence="3">Belongs to the ANP32 family.</text>
</comment>
<feature type="compositionally biased region" description="Acidic residues" evidence="4">
    <location>
        <begin position="201"/>
        <end position="219"/>
    </location>
</feature>
<sequence length="273" mass="30058">MEEAIKSVLPATASLSPATVKELNLDHRCKSSRISGLDPFVGLESLSLNGIGLTTLEGLPTLGNLRTLELSDNRLTSGLDVLVGATPRLEVLKLGGNQIASLDALKPLCEFRRLLNLDLFENPVSRTNGYREKVFGMLKALEELDGADKDGRELEEEEDDDDDEDEAEESDEDDELMGKLNKSSAYGKMSAVEDDKSNDVAENEEEGDEEEEEEEEDDELFPRIKSGSPNELIPAPHPRPTPAPIPERRHIGPTQKNVFSSERGSNDSNLDRN</sequence>
<dbReference type="SUPFAM" id="SSF52058">
    <property type="entry name" value="L domain-like"/>
    <property type="match status" value="1"/>
</dbReference>
<dbReference type="PROSITE" id="PS51450">
    <property type="entry name" value="LRR"/>
    <property type="match status" value="2"/>
</dbReference>
<reference evidence="5" key="1">
    <citation type="submission" date="2021-01" db="EMBL/GenBank/DDBJ databases">
        <authorList>
            <person name="Corre E."/>
            <person name="Pelletier E."/>
            <person name="Niang G."/>
            <person name="Scheremetjew M."/>
            <person name="Finn R."/>
            <person name="Kale V."/>
            <person name="Holt S."/>
            <person name="Cochrane G."/>
            <person name="Meng A."/>
            <person name="Brown T."/>
            <person name="Cohen L."/>
        </authorList>
    </citation>
    <scope>NUCLEOTIDE SEQUENCE</scope>
    <source>
        <strain evidence="5">CCMP3278</strain>
    </source>
</reference>
<evidence type="ECO:0000313" key="5">
    <source>
        <dbReference type="EMBL" id="CAD8821827.1"/>
    </source>
</evidence>
<dbReference type="GO" id="GO:0042393">
    <property type="term" value="F:histone binding"/>
    <property type="evidence" value="ECO:0007669"/>
    <property type="project" value="TreeGrafter"/>
</dbReference>
<protein>
    <recommendedName>
        <fullName evidence="6">U2A'/phosphoprotein 32 family A C-terminal domain-containing protein</fullName>
    </recommendedName>
</protein>
<dbReference type="FunFam" id="3.80.10.10:FF:000131">
    <property type="entry name" value="acidic leucine-rich nuclear phosphoprotein 32-related protein-like"/>
    <property type="match status" value="1"/>
</dbReference>
<evidence type="ECO:0000256" key="4">
    <source>
        <dbReference type="SAM" id="MobiDB-lite"/>
    </source>
</evidence>
<feature type="compositionally biased region" description="Polar residues" evidence="4">
    <location>
        <begin position="254"/>
        <end position="273"/>
    </location>
</feature>
<dbReference type="Pfam" id="PF14580">
    <property type="entry name" value="LRR_9"/>
    <property type="match status" value="1"/>
</dbReference>
<dbReference type="InterPro" id="IPR045081">
    <property type="entry name" value="AN32"/>
</dbReference>
<proteinExistence type="inferred from homology"/>
<gene>
    <name evidence="5" type="ORF">TOLI1172_LOCUS6223</name>
</gene>
<dbReference type="PANTHER" id="PTHR11375:SF0">
    <property type="entry name" value="ACIDIC LEUCINE-RICH NUCLEAR PHOSPHOPROTEIN 32 FAMILY MEMBER A"/>
    <property type="match status" value="1"/>
</dbReference>
<dbReference type="Gene3D" id="3.80.10.10">
    <property type="entry name" value="Ribonuclease Inhibitor"/>
    <property type="match status" value="1"/>
</dbReference>
<dbReference type="InterPro" id="IPR001611">
    <property type="entry name" value="Leu-rich_rpt"/>
</dbReference>
<accession>A0A7S0ZHC3</accession>
<feature type="compositionally biased region" description="Pro residues" evidence="4">
    <location>
        <begin position="235"/>
        <end position="245"/>
    </location>
</feature>
<feature type="region of interest" description="Disordered" evidence="4">
    <location>
        <begin position="146"/>
        <end position="273"/>
    </location>
</feature>
<feature type="compositionally biased region" description="Acidic residues" evidence="4">
    <location>
        <begin position="153"/>
        <end position="175"/>
    </location>
</feature>
<dbReference type="PANTHER" id="PTHR11375">
    <property type="entry name" value="ACIDIC LEUCINE-RICH NUCLEAR PHOSPHOPROTEIN 32"/>
    <property type="match status" value="1"/>
</dbReference>
<dbReference type="AlphaFoldDB" id="A0A7S0ZHC3"/>
<evidence type="ECO:0000256" key="1">
    <source>
        <dbReference type="ARBA" id="ARBA00022614"/>
    </source>
</evidence>
<keyword evidence="2" id="KW-0677">Repeat</keyword>